<dbReference type="InterPro" id="IPR050366">
    <property type="entry name" value="BP-dependent_transpt_permease"/>
</dbReference>
<dbReference type="InterPro" id="IPR035906">
    <property type="entry name" value="MetI-like_sf"/>
</dbReference>
<keyword evidence="4 7" id="KW-0812">Transmembrane</keyword>
<dbReference type="PANTHER" id="PTHR43386">
    <property type="entry name" value="OLIGOPEPTIDE TRANSPORT SYSTEM PERMEASE PROTEIN APPC"/>
    <property type="match status" value="1"/>
</dbReference>
<keyword evidence="6 7" id="KW-0472">Membrane</keyword>
<organism evidence="9 10">
    <name type="scientific">Erysipelothrix piscisicarius</name>
    <dbReference type="NCBI Taxonomy" id="2485784"/>
    <lineage>
        <taxon>Bacteria</taxon>
        <taxon>Bacillati</taxon>
        <taxon>Bacillota</taxon>
        <taxon>Erysipelotrichia</taxon>
        <taxon>Erysipelotrichales</taxon>
        <taxon>Erysipelotrichaceae</taxon>
        <taxon>Erysipelothrix</taxon>
    </lineage>
</organism>
<evidence type="ECO:0000256" key="1">
    <source>
        <dbReference type="ARBA" id="ARBA00004651"/>
    </source>
</evidence>
<feature type="transmembrane region" description="Helical" evidence="7">
    <location>
        <begin position="477"/>
        <end position="496"/>
    </location>
</feature>
<dbReference type="PANTHER" id="PTHR43386:SF1">
    <property type="entry name" value="D,D-DIPEPTIDE TRANSPORT SYSTEM PERMEASE PROTEIN DDPC-RELATED"/>
    <property type="match status" value="1"/>
</dbReference>
<protein>
    <submittedName>
        <fullName evidence="9">ABC transporter permease subunit</fullName>
    </submittedName>
</protein>
<evidence type="ECO:0000313" key="10">
    <source>
        <dbReference type="Proteomes" id="UP000278804"/>
    </source>
</evidence>
<dbReference type="InterPro" id="IPR000515">
    <property type="entry name" value="MetI-like"/>
</dbReference>
<dbReference type="PROSITE" id="PS50012">
    <property type="entry name" value="RCC1_3"/>
    <property type="match status" value="1"/>
</dbReference>
<keyword evidence="10" id="KW-1185">Reference proteome</keyword>
<dbReference type="Proteomes" id="UP000278804">
    <property type="component" value="Chromosome"/>
</dbReference>
<name>A0A3Q8S350_9FIRM</name>
<dbReference type="GO" id="GO:0055085">
    <property type="term" value="P:transmembrane transport"/>
    <property type="evidence" value="ECO:0007669"/>
    <property type="project" value="InterPro"/>
</dbReference>
<dbReference type="AlphaFoldDB" id="A0A3Q8S350"/>
<evidence type="ECO:0000256" key="7">
    <source>
        <dbReference type="RuleBase" id="RU363032"/>
    </source>
</evidence>
<dbReference type="RefSeq" id="WP_125164783.1">
    <property type="nucleotide sequence ID" value="NZ_CP034234.1"/>
</dbReference>
<feature type="transmembrane region" description="Helical" evidence="7">
    <location>
        <begin position="584"/>
        <end position="605"/>
    </location>
</feature>
<dbReference type="Gene3D" id="1.10.3720.10">
    <property type="entry name" value="MetI-like"/>
    <property type="match status" value="1"/>
</dbReference>
<keyword evidence="2 7" id="KW-0813">Transport</keyword>
<feature type="transmembrane region" description="Helical" evidence="7">
    <location>
        <begin position="527"/>
        <end position="548"/>
    </location>
</feature>
<proteinExistence type="inferred from homology"/>
<dbReference type="SUPFAM" id="SSF50985">
    <property type="entry name" value="RCC1/BLIP-II"/>
    <property type="match status" value="1"/>
</dbReference>
<evidence type="ECO:0000256" key="3">
    <source>
        <dbReference type="ARBA" id="ARBA00022475"/>
    </source>
</evidence>
<comment type="similarity">
    <text evidence="7">Belongs to the binding-protein-dependent transport system permease family.</text>
</comment>
<dbReference type="KEGG" id="eri:EEI45_07705"/>
<evidence type="ECO:0000256" key="6">
    <source>
        <dbReference type="ARBA" id="ARBA00023136"/>
    </source>
</evidence>
<dbReference type="InterPro" id="IPR025966">
    <property type="entry name" value="OppC_N"/>
</dbReference>
<dbReference type="Pfam" id="PF13540">
    <property type="entry name" value="RCC1_2"/>
    <property type="match status" value="1"/>
</dbReference>
<evidence type="ECO:0000256" key="4">
    <source>
        <dbReference type="ARBA" id="ARBA00022692"/>
    </source>
</evidence>
<evidence type="ECO:0000259" key="8">
    <source>
        <dbReference type="PROSITE" id="PS50928"/>
    </source>
</evidence>
<dbReference type="EMBL" id="CP034234">
    <property type="protein sequence ID" value="AZK44625.1"/>
    <property type="molecule type" value="Genomic_DNA"/>
</dbReference>
<accession>A0A3Q8S350</accession>
<feature type="domain" description="ABC transmembrane type-1" evidence="8">
    <location>
        <begin position="408"/>
        <end position="605"/>
    </location>
</feature>
<feature type="transmembrane region" description="Helical" evidence="7">
    <location>
        <begin position="443"/>
        <end position="465"/>
    </location>
</feature>
<dbReference type="GO" id="GO:0005886">
    <property type="term" value="C:plasma membrane"/>
    <property type="evidence" value="ECO:0007669"/>
    <property type="project" value="UniProtKB-SubCell"/>
</dbReference>
<feature type="transmembrane region" description="Helical" evidence="7">
    <location>
        <begin position="56"/>
        <end position="77"/>
    </location>
</feature>
<dbReference type="Pfam" id="PF00528">
    <property type="entry name" value="BPD_transp_1"/>
    <property type="match status" value="1"/>
</dbReference>
<dbReference type="Pfam" id="PF12911">
    <property type="entry name" value="OppC_N"/>
    <property type="match status" value="1"/>
</dbReference>
<evidence type="ECO:0000313" key="9">
    <source>
        <dbReference type="EMBL" id="AZK44625.1"/>
    </source>
</evidence>
<evidence type="ECO:0000256" key="2">
    <source>
        <dbReference type="ARBA" id="ARBA00022448"/>
    </source>
</evidence>
<dbReference type="InterPro" id="IPR009091">
    <property type="entry name" value="RCC1/BLIP-II"/>
</dbReference>
<dbReference type="Gene3D" id="2.130.10.30">
    <property type="entry name" value="Regulator of chromosome condensation 1/beta-lactamase-inhibitor protein II"/>
    <property type="match status" value="2"/>
</dbReference>
<sequence>MDNNKKNSFWSSIKSMFANLFKSGGQRREELEDLIAEDVVISPSKQIARNFFENKLGVTGLIGFVLIFAIVFGTTTFRPYNSYEHETVLNNLAPGTKYLNIPKEIQGKNIETISSGTSYSVALDDAGKVHFWGQRPDKKFKVDQIVEKTKNSKIKSLASGDKFVVAVTENNQFIGVGENTFSQTELPFDVMEELGSDNIVKVAAGKRFTAIVTDKGKIYTWGSVLENNLDNIPKSIQGRVKDIAIGQFNIIALLDDGSLVAFGQGGTEVGAIPTELTDGSVKVTQVELTKTSAMALDADGNVHTWGSHGKFQSVPELDGKVVQISSTLTSFNALTESGHVYAWGEGKFNLTDVPTSVTNVKNKQIFSDHFQSFAVSEDNQINGWGNKGFILGTDDMGRSIGERLLYGGRISLTVGAISMIISTLIGVLVGLIAGFYGGWVDNLLMRIAEVISAFPFLPLAITLSALLPSSTTQPQRLAMIMVILGVISWPGVARLVRGQILAEREKDFVLAARALGLKEKTIIIRHILPSVFNFIIVNMTLGYASSLLTEAGLSYLGFGVKPPSPSWGNMLNGVANTTVIENYWWQWLLPALCVMLTALSVNLMGDALRDAMDPKSNQK</sequence>
<reference evidence="9 10" key="1">
    <citation type="journal article" date="2020" name="Int. J. Syst. Evol. Microbiol.">
        <title>Description of Erysipelothrix piscisicarius sp. nov., an emergent fish pathogen, and assessment of virulence using a tiger barb (Puntigrus tetrazona) infection model.</title>
        <authorList>
            <person name="Pomaranski E.K."/>
            <person name="Griffin M.J."/>
            <person name="Camus A.C."/>
            <person name="Armwood A.R."/>
            <person name="Shelley J."/>
            <person name="Waldbieser G.C."/>
            <person name="LaFrentz B.R."/>
            <person name="Garcia J.C."/>
            <person name="Yanong R."/>
            <person name="Soto E."/>
        </authorList>
    </citation>
    <scope>NUCLEOTIDE SEQUENCE [LARGE SCALE GENOMIC DNA]</scope>
    <source>
        <strain evidence="9 10">15TAL0474</strain>
    </source>
</reference>
<dbReference type="SUPFAM" id="SSF161098">
    <property type="entry name" value="MetI-like"/>
    <property type="match status" value="1"/>
</dbReference>
<keyword evidence="5 7" id="KW-1133">Transmembrane helix</keyword>
<feature type="transmembrane region" description="Helical" evidence="7">
    <location>
        <begin position="412"/>
        <end position="436"/>
    </location>
</feature>
<dbReference type="CDD" id="cd06261">
    <property type="entry name" value="TM_PBP2"/>
    <property type="match status" value="1"/>
</dbReference>
<evidence type="ECO:0000256" key="5">
    <source>
        <dbReference type="ARBA" id="ARBA00022989"/>
    </source>
</evidence>
<dbReference type="PROSITE" id="PS50928">
    <property type="entry name" value="ABC_TM1"/>
    <property type="match status" value="1"/>
</dbReference>
<comment type="subcellular location">
    <subcellularLocation>
        <location evidence="1 7">Cell membrane</location>
        <topology evidence="1 7">Multi-pass membrane protein</topology>
    </subcellularLocation>
</comment>
<gene>
    <name evidence="9" type="ORF">EEI45_07705</name>
</gene>
<keyword evidence="3" id="KW-1003">Cell membrane</keyword>
<dbReference type="InterPro" id="IPR000408">
    <property type="entry name" value="Reg_chr_condens"/>
</dbReference>